<proteinExistence type="predicted"/>
<reference evidence="1 2" key="1">
    <citation type="submission" date="2024-02" db="EMBL/GenBank/DDBJ databases">
        <title>High-quality chromosome-scale genome assembly of Pensacola bahiagrass (Paspalum notatum Flugge var. saurae).</title>
        <authorList>
            <person name="Vega J.M."/>
            <person name="Podio M."/>
            <person name="Orjuela J."/>
            <person name="Siena L.A."/>
            <person name="Pessino S.C."/>
            <person name="Combes M.C."/>
            <person name="Mariac C."/>
            <person name="Albertini E."/>
            <person name="Pupilli F."/>
            <person name="Ortiz J.P.A."/>
            <person name="Leblanc O."/>
        </authorList>
    </citation>
    <scope>NUCLEOTIDE SEQUENCE [LARGE SCALE GENOMIC DNA]</scope>
    <source>
        <strain evidence="1">R1</strain>
        <tissue evidence="1">Leaf</tissue>
    </source>
</reference>
<name>A0AAQ3WJD6_PASNO</name>
<keyword evidence="2" id="KW-1185">Reference proteome</keyword>
<dbReference type="AlphaFoldDB" id="A0AAQ3WJD6"/>
<gene>
    <name evidence="1" type="ORF">U9M48_013397</name>
</gene>
<organism evidence="1 2">
    <name type="scientific">Paspalum notatum var. saurae</name>
    <dbReference type="NCBI Taxonomy" id="547442"/>
    <lineage>
        <taxon>Eukaryota</taxon>
        <taxon>Viridiplantae</taxon>
        <taxon>Streptophyta</taxon>
        <taxon>Embryophyta</taxon>
        <taxon>Tracheophyta</taxon>
        <taxon>Spermatophyta</taxon>
        <taxon>Magnoliopsida</taxon>
        <taxon>Liliopsida</taxon>
        <taxon>Poales</taxon>
        <taxon>Poaceae</taxon>
        <taxon>PACMAD clade</taxon>
        <taxon>Panicoideae</taxon>
        <taxon>Andropogonodae</taxon>
        <taxon>Paspaleae</taxon>
        <taxon>Paspalinae</taxon>
        <taxon>Paspalum</taxon>
    </lineage>
</organism>
<dbReference type="Proteomes" id="UP001341281">
    <property type="component" value="Chromosome 03"/>
</dbReference>
<dbReference type="EMBL" id="CP144747">
    <property type="protein sequence ID" value="WVZ63792.1"/>
    <property type="molecule type" value="Genomic_DNA"/>
</dbReference>
<evidence type="ECO:0000313" key="1">
    <source>
        <dbReference type="EMBL" id="WVZ63792.1"/>
    </source>
</evidence>
<evidence type="ECO:0000313" key="2">
    <source>
        <dbReference type="Proteomes" id="UP001341281"/>
    </source>
</evidence>
<sequence length="67" mass="7572">MKTSFSKVDVSDVPAVQDSRVAAFGSCFAERTPVNKSMFPDDPTMLLMHPMLFALRLDVCEEQQEYL</sequence>
<protein>
    <submittedName>
        <fullName evidence="1">Uncharacterized protein</fullName>
    </submittedName>
</protein>
<accession>A0AAQ3WJD6</accession>